<name>A0A445MGL9_ENSVE</name>
<organism evidence="1">
    <name type="scientific">Ensete ventricosum</name>
    <name type="common">Abyssinian banana</name>
    <name type="synonym">Musa ensete</name>
    <dbReference type="NCBI Taxonomy" id="4639"/>
    <lineage>
        <taxon>Eukaryota</taxon>
        <taxon>Viridiplantae</taxon>
        <taxon>Streptophyta</taxon>
        <taxon>Embryophyta</taxon>
        <taxon>Tracheophyta</taxon>
        <taxon>Spermatophyta</taxon>
        <taxon>Magnoliopsida</taxon>
        <taxon>Liliopsida</taxon>
        <taxon>Zingiberales</taxon>
        <taxon>Musaceae</taxon>
        <taxon>Ensete</taxon>
    </lineage>
</organism>
<sequence>MGDSWLIGYSFSHHLLFSALPLRKSCEIRLEEFRYRDPSSGSSTTRKAISCLRKAAPTMRGGAYHKDYSRLREGDNWD</sequence>
<dbReference type="Proteomes" id="UP000290560">
    <property type="component" value="Unassembled WGS sequence"/>
</dbReference>
<dbReference type="AlphaFoldDB" id="A0A445MGL9"/>
<evidence type="ECO:0000313" key="1">
    <source>
        <dbReference type="EMBL" id="RZR73427.1"/>
    </source>
</evidence>
<gene>
    <name evidence="1" type="ORF">BHM03_00023963</name>
</gene>
<proteinExistence type="predicted"/>
<protein>
    <submittedName>
        <fullName evidence="1">Uncharacterized protein</fullName>
    </submittedName>
</protein>
<reference evidence="1" key="1">
    <citation type="journal article" date="2018" name="Data Brief">
        <title>Genome sequence data from 17 accessions of Ensete ventricosum, a staple food crop for millions in Ethiopia.</title>
        <authorList>
            <person name="Yemataw Z."/>
            <person name="Muzemil S."/>
            <person name="Ambachew D."/>
            <person name="Tripathi L."/>
            <person name="Tesfaye K."/>
            <person name="Chala A."/>
            <person name="Farbos A."/>
            <person name="O'Neill P."/>
            <person name="Moore K."/>
            <person name="Grant M."/>
            <person name="Studholme D.J."/>
        </authorList>
    </citation>
    <scope>NUCLEOTIDE SEQUENCE [LARGE SCALE GENOMIC DNA]</scope>
    <source>
        <tissue evidence="1">Leaf</tissue>
    </source>
</reference>
<dbReference type="EMBL" id="KV875916">
    <property type="protein sequence ID" value="RZR73427.1"/>
    <property type="molecule type" value="Genomic_DNA"/>
</dbReference>
<accession>A0A445MGL9</accession>